<proteinExistence type="predicted"/>
<accession>A0ABP8VM56</accession>
<keyword evidence="1" id="KW-0472">Membrane</keyword>
<evidence type="ECO:0000256" key="1">
    <source>
        <dbReference type="SAM" id="Phobius"/>
    </source>
</evidence>
<reference evidence="3" key="1">
    <citation type="journal article" date="2019" name="Int. J. Syst. Evol. Microbiol.">
        <title>The Global Catalogue of Microorganisms (GCM) 10K type strain sequencing project: providing services to taxonomists for standard genome sequencing and annotation.</title>
        <authorList>
            <consortium name="The Broad Institute Genomics Platform"/>
            <consortium name="The Broad Institute Genome Sequencing Center for Infectious Disease"/>
            <person name="Wu L."/>
            <person name="Ma J."/>
        </authorList>
    </citation>
    <scope>NUCLEOTIDE SEQUENCE [LARGE SCALE GENOMIC DNA]</scope>
    <source>
        <strain evidence="3">JCM 17714</strain>
    </source>
</reference>
<comment type="caution">
    <text evidence="2">The sequence shown here is derived from an EMBL/GenBank/DDBJ whole genome shotgun (WGS) entry which is preliminary data.</text>
</comment>
<gene>
    <name evidence="2" type="ORF">GCM10023262_13310</name>
</gene>
<keyword evidence="1" id="KW-0812">Transmembrane</keyword>
<evidence type="ECO:0000313" key="3">
    <source>
        <dbReference type="Proteomes" id="UP001501699"/>
    </source>
</evidence>
<dbReference type="Proteomes" id="UP001501699">
    <property type="component" value="Unassembled WGS sequence"/>
</dbReference>
<feature type="transmembrane region" description="Helical" evidence="1">
    <location>
        <begin position="36"/>
        <end position="69"/>
    </location>
</feature>
<keyword evidence="3" id="KW-1185">Reference proteome</keyword>
<dbReference type="EMBL" id="BAABJA010000011">
    <property type="protein sequence ID" value="GAA4665670.1"/>
    <property type="molecule type" value="Genomic_DNA"/>
</dbReference>
<keyword evidence="1" id="KW-1133">Transmembrane helix</keyword>
<evidence type="ECO:0000313" key="2">
    <source>
        <dbReference type="EMBL" id="GAA4665670.1"/>
    </source>
</evidence>
<sequence length="79" mass="8557">MVDISLVSALQLYSRRENFGKSFGTFSTLENSAEAISGFIAGLFALLGLLSSFLVMSAFIVFTGMIGVIKIKKNNRETS</sequence>
<name>A0ABP8VM56_9HYPH</name>
<protein>
    <submittedName>
        <fullName evidence="2">Uncharacterized protein</fullName>
    </submittedName>
</protein>
<organism evidence="2 3">
    <name type="scientific">Bartonella pachyuromydis</name>
    <dbReference type="NCBI Taxonomy" id="931097"/>
    <lineage>
        <taxon>Bacteria</taxon>
        <taxon>Pseudomonadati</taxon>
        <taxon>Pseudomonadota</taxon>
        <taxon>Alphaproteobacteria</taxon>
        <taxon>Hyphomicrobiales</taxon>
        <taxon>Bartonellaceae</taxon>
        <taxon>Bartonella</taxon>
    </lineage>
</organism>